<reference evidence="3" key="1">
    <citation type="submission" date="2018-05" db="EMBL/GenBank/DDBJ databases">
        <authorList>
            <person name="Lanie J.A."/>
            <person name="Ng W.-L."/>
            <person name="Kazmierczak K.M."/>
            <person name="Andrzejewski T.M."/>
            <person name="Davidsen T.M."/>
            <person name="Wayne K.J."/>
            <person name="Tettelin H."/>
            <person name="Glass J.I."/>
            <person name="Rusch D."/>
            <person name="Podicherti R."/>
            <person name="Tsui H.-C.T."/>
            <person name="Winkler M.E."/>
        </authorList>
    </citation>
    <scope>NUCLEOTIDE SEQUENCE</scope>
</reference>
<sequence>MVVKTIKSVISNSAKIFKGLCTPAKVEAVLGIVGVVSVLISCLTNSSGSKLKVACTDAIPYIVVSSIMVYILNALCKGGAKFVSWIFVLTPLVLILISIFFINPPNKESFEDLDFDDEEMFDDDDEEMFDDDDDELFEEQESEQESEPEPEPEQDSKNEKKNKRIAK</sequence>
<organism evidence="3">
    <name type="scientific">marine metagenome</name>
    <dbReference type="NCBI Taxonomy" id="408172"/>
    <lineage>
        <taxon>unclassified sequences</taxon>
        <taxon>metagenomes</taxon>
        <taxon>ecological metagenomes</taxon>
    </lineage>
</organism>
<feature type="region of interest" description="Disordered" evidence="1">
    <location>
        <begin position="121"/>
        <end position="167"/>
    </location>
</feature>
<proteinExistence type="predicted"/>
<protein>
    <submittedName>
        <fullName evidence="3">Uncharacterized protein</fullName>
    </submittedName>
</protein>
<dbReference type="AlphaFoldDB" id="A0A381UVM1"/>
<feature type="transmembrane region" description="Helical" evidence="2">
    <location>
        <begin position="82"/>
        <end position="102"/>
    </location>
</feature>
<feature type="transmembrane region" description="Helical" evidence="2">
    <location>
        <begin position="58"/>
        <end position="75"/>
    </location>
</feature>
<name>A0A381UVM1_9ZZZZ</name>
<evidence type="ECO:0000256" key="1">
    <source>
        <dbReference type="SAM" id="MobiDB-lite"/>
    </source>
</evidence>
<keyword evidence="2" id="KW-0812">Transmembrane</keyword>
<evidence type="ECO:0000256" key="2">
    <source>
        <dbReference type="SAM" id="Phobius"/>
    </source>
</evidence>
<feature type="compositionally biased region" description="Acidic residues" evidence="1">
    <location>
        <begin position="121"/>
        <end position="153"/>
    </location>
</feature>
<keyword evidence="2" id="KW-0472">Membrane</keyword>
<dbReference type="InterPro" id="IPR016024">
    <property type="entry name" value="ARM-type_fold"/>
</dbReference>
<dbReference type="EMBL" id="UINC01007235">
    <property type="protein sequence ID" value="SVA32179.1"/>
    <property type="molecule type" value="Genomic_DNA"/>
</dbReference>
<feature type="non-terminal residue" evidence="3">
    <location>
        <position position="167"/>
    </location>
</feature>
<keyword evidence="2" id="KW-1133">Transmembrane helix</keyword>
<dbReference type="SUPFAM" id="SSF48371">
    <property type="entry name" value="ARM repeat"/>
    <property type="match status" value="1"/>
</dbReference>
<accession>A0A381UVM1</accession>
<gene>
    <name evidence="3" type="ORF">METZ01_LOCUS85033</name>
</gene>
<feature type="transmembrane region" description="Helical" evidence="2">
    <location>
        <begin position="28"/>
        <end position="46"/>
    </location>
</feature>
<evidence type="ECO:0000313" key="3">
    <source>
        <dbReference type="EMBL" id="SVA32179.1"/>
    </source>
</evidence>